<gene>
    <name evidence="1" type="ORF">ACFQZP_17160</name>
</gene>
<accession>A0ABW2VLH9</accession>
<dbReference type="Proteomes" id="UP001596957">
    <property type="component" value="Unassembled WGS sequence"/>
</dbReference>
<proteinExistence type="predicted"/>
<name>A0ABW2VLH9_9ACTN</name>
<evidence type="ECO:0000313" key="1">
    <source>
        <dbReference type="EMBL" id="MFD0283372.1"/>
    </source>
</evidence>
<dbReference type="RefSeq" id="WP_381265372.1">
    <property type="nucleotide sequence ID" value="NZ_JBHTBI010000154.1"/>
</dbReference>
<protein>
    <submittedName>
        <fullName evidence="1">Uncharacterized protein</fullName>
    </submittedName>
</protein>
<evidence type="ECO:0000313" key="2">
    <source>
        <dbReference type="Proteomes" id="UP001596957"/>
    </source>
</evidence>
<organism evidence="1 2">
    <name type="scientific">Streptomyces lutosisoli</name>
    <dbReference type="NCBI Taxonomy" id="2665721"/>
    <lineage>
        <taxon>Bacteria</taxon>
        <taxon>Bacillati</taxon>
        <taxon>Actinomycetota</taxon>
        <taxon>Actinomycetes</taxon>
        <taxon>Kitasatosporales</taxon>
        <taxon>Streptomycetaceae</taxon>
        <taxon>Streptomyces</taxon>
    </lineage>
</organism>
<comment type="caution">
    <text evidence="1">The sequence shown here is derived from an EMBL/GenBank/DDBJ whole genome shotgun (WGS) entry which is preliminary data.</text>
</comment>
<sequence length="54" mass="6190">MHHRRPACDYEILPARSEAVTHPAMTDLMTRRLAGEATIFRRDPASRDQALIPF</sequence>
<dbReference type="EMBL" id="JBHTEC010000001">
    <property type="protein sequence ID" value="MFD0283372.1"/>
    <property type="molecule type" value="Genomic_DNA"/>
</dbReference>
<keyword evidence="2" id="KW-1185">Reference proteome</keyword>
<reference evidence="2" key="1">
    <citation type="journal article" date="2019" name="Int. J. Syst. Evol. Microbiol.">
        <title>The Global Catalogue of Microorganisms (GCM) 10K type strain sequencing project: providing services to taxonomists for standard genome sequencing and annotation.</title>
        <authorList>
            <consortium name="The Broad Institute Genomics Platform"/>
            <consortium name="The Broad Institute Genome Sequencing Center for Infectious Disease"/>
            <person name="Wu L."/>
            <person name="Ma J."/>
        </authorList>
    </citation>
    <scope>NUCLEOTIDE SEQUENCE [LARGE SCALE GENOMIC DNA]</scope>
    <source>
        <strain evidence="2">CGMCC 4.7198</strain>
    </source>
</reference>